<evidence type="ECO:0000313" key="2">
    <source>
        <dbReference type="EMBL" id="RKI90666.1"/>
    </source>
</evidence>
<dbReference type="Pfam" id="PF19498">
    <property type="entry name" value="DUF6033"/>
    <property type="match status" value="1"/>
</dbReference>
<sequence length="248" mass="27943">MSTLTQVENNAQANAAYEESKVSKTSKNEKKPGYYGRTIGQPELSEKAQKYYEELKKKFSNMDFILVSSDMKAAAKAQAGKYANPHKLVVLIDEEKIEKMAEDENFRKQYENVIKSAGVKLPQFKKSLGSNASKVKSFGMLFNDGGNASFFAVVDKSLAAQRVRIKEKAEKKAKEKKETAKKEAKEAAEEKLARKHAENMENADTVTVTASSIEELIRKINDVIYESMSDSMLTDEEKMIGQHFDSRW</sequence>
<accession>A0A3A9ATY0</accession>
<proteinExistence type="predicted"/>
<feature type="region of interest" description="Disordered" evidence="1">
    <location>
        <begin position="1"/>
        <end position="41"/>
    </location>
</feature>
<comment type="caution">
    <text evidence="2">The sequence shown here is derived from an EMBL/GenBank/DDBJ whole genome shotgun (WGS) entry which is preliminary data.</text>
</comment>
<keyword evidence="3" id="KW-1185">Reference proteome</keyword>
<dbReference type="OrthoDB" id="1778707at2"/>
<organism evidence="2 3">
    <name type="scientific">Parablautia intestinalis</name>
    <dbReference type="NCBI Taxonomy" id="2320100"/>
    <lineage>
        <taxon>Bacteria</taxon>
        <taxon>Bacillati</taxon>
        <taxon>Bacillota</taxon>
        <taxon>Clostridia</taxon>
        <taxon>Lachnospirales</taxon>
        <taxon>Lachnospiraceae</taxon>
        <taxon>Parablautia</taxon>
    </lineage>
</organism>
<feature type="compositionally biased region" description="Basic and acidic residues" evidence="1">
    <location>
        <begin position="171"/>
        <end position="199"/>
    </location>
</feature>
<dbReference type="AlphaFoldDB" id="A0A3A9ATY0"/>
<dbReference type="Proteomes" id="UP000280696">
    <property type="component" value="Unassembled WGS sequence"/>
</dbReference>
<reference evidence="2 3" key="1">
    <citation type="submission" date="2018-09" db="EMBL/GenBank/DDBJ databases">
        <title>Murine metabolic-syndrome-specific gut microbial biobank.</title>
        <authorList>
            <person name="Liu C."/>
        </authorList>
    </citation>
    <scope>NUCLEOTIDE SEQUENCE [LARGE SCALE GENOMIC DNA]</scope>
    <source>
        <strain evidence="2 3">0.1xD8-82</strain>
    </source>
</reference>
<protein>
    <submittedName>
        <fullName evidence="2">Uncharacterized protein</fullName>
    </submittedName>
</protein>
<evidence type="ECO:0000256" key="1">
    <source>
        <dbReference type="SAM" id="MobiDB-lite"/>
    </source>
</evidence>
<dbReference type="InterPro" id="IPR046097">
    <property type="entry name" value="DUF6033"/>
</dbReference>
<feature type="region of interest" description="Disordered" evidence="1">
    <location>
        <begin position="171"/>
        <end position="201"/>
    </location>
</feature>
<dbReference type="RefSeq" id="WP_120470381.1">
    <property type="nucleotide sequence ID" value="NZ_CATAJS010000019.1"/>
</dbReference>
<feature type="compositionally biased region" description="Low complexity" evidence="1">
    <location>
        <begin position="8"/>
        <end position="17"/>
    </location>
</feature>
<evidence type="ECO:0000313" key="3">
    <source>
        <dbReference type="Proteomes" id="UP000280696"/>
    </source>
</evidence>
<name>A0A3A9ATY0_9FIRM</name>
<dbReference type="EMBL" id="RAYQ01000013">
    <property type="protein sequence ID" value="RKI90666.1"/>
    <property type="molecule type" value="Genomic_DNA"/>
</dbReference>
<feature type="compositionally biased region" description="Basic and acidic residues" evidence="1">
    <location>
        <begin position="18"/>
        <end position="32"/>
    </location>
</feature>
<gene>
    <name evidence="2" type="ORF">D7V94_12810</name>
</gene>